<dbReference type="EMBL" id="QGNW01000067">
    <property type="protein sequence ID" value="RVX03200.1"/>
    <property type="molecule type" value="Genomic_DNA"/>
</dbReference>
<sequence length="232" mass="25926">MLDLLLGELCSSVMFQYLINPTILLTFAEVAGISVPIHHSIVGVLPQPCSHGNRQENIYSKVFQITFMNASFCRMLIAYENDLLIVWDAFQDSVVCVRGYKDLQVKNKTVVNSPNDMRHELSNDTSENIPMEKDISSLCWASANGSILAVGYVDGDIILWNLSTDIFTKDQPGNLPDNAVKLQLSSGSRRLQLLCYIGLKTDLMMIVGATSLSMVVKQLDLTKFSRYNFNSF</sequence>
<gene>
    <name evidence="1" type="ORF">CK203_016796</name>
</gene>
<evidence type="ECO:0000313" key="2">
    <source>
        <dbReference type="Proteomes" id="UP000288805"/>
    </source>
</evidence>
<proteinExistence type="predicted"/>
<dbReference type="InterPro" id="IPR036322">
    <property type="entry name" value="WD40_repeat_dom_sf"/>
</dbReference>
<dbReference type="InterPro" id="IPR015943">
    <property type="entry name" value="WD40/YVTN_repeat-like_dom_sf"/>
</dbReference>
<reference evidence="1 2" key="1">
    <citation type="journal article" date="2018" name="PLoS Genet.">
        <title>Population sequencing reveals clonal diversity and ancestral inbreeding in the grapevine cultivar Chardonnay.</title>
        <authorList>
            <person name="Roach M.J."/>
            <person name="Johnson D.L."/>
            <person name="Bohlmann J."/>
            <person name="van Vuuren H.J."/>
            <person name="Jones S.J."/>
            <person name="Pretorius I.S."/>
            <person name="Schmidt S.A."/>
            <person name="Borneman A.R."/>
        </authorList>
    </citation>
    <scope>NUCLEOTIDE SEQUENCE [LARGE SCALE GENOMIC DNA]</scope>
    <source>
        <strain evidence="2">cv. Chardonnay</strain>
        <tissue evidence="1">Leaf</tissue>
    </source>
</reference>
<dbReference type="Gene3D" id="2.130.10.10">
    <property type="entry name" value="YVTN repeat-like/Quinoprotein amine dehydrogenase"/>
    <property type="match status" value="1"/>
</dbReference>
<comment type="caution">
    <text evidence="1">The sequence shown here is derived from an EMBL/GenBank/DDBJ whole genome shotgun (WGS) entry which is preliminary data.</text>
</comment>
<dbReference type="SUPFAM" id="SSF50978">
    <property type="entry name" value="WD40 repeat-like"/>
    <property type="match status" value="1"/>
</dbReference>
<protein>
    <submittedName>
        <fullName evidence="1">Uncharacterized protein</fullName>
    </submittedName>
</protein>
<evidence type="ECO:0000313" key="1">
    <source>
        <dbReference type="EMBL" id="RVX03200.1"/>
    </source>
</evidence>
<dbReference type="AlphaFoldDB" id="A0A438J2J8"/>
<dbReference type="Proteomes" id="UP000288805">
    <property type="component" value="Unassembled WGS sequence"/>
</dbReference>
<dbReference type="PANTHER" id="PTHR10241:SF38">
    <property type="entry name" value="TRANSDUCIN FAMILY PROTEIN _ WD-40 REPEAT FAMILY PROTEIN"/>
    <property type="match status" value="1"/>
</dbReference>
<organism evidence="1 2">
    <name type="scientific">Vitis vinifera</name>
    <name type="common">Grape</name>
    <dbReference type="NCBI Taxonomy" id="29760"/>
    <lineage>
        <taxon>Eukaryota</taxon>
        <taxon>Viridiplantae</taxon>
        <taxon>Streptophyta</taxon>
        <taxon>Embryophyta</taxon>
        <taxon>Tracheophyta</taxon>
        <taxon>Spermatophyta</taxon>
        <taxon>Magnoliopsida</taxon>
        <taxon>eudicotyledons</taxon>
        <taxon>Gunneridae</taxon>
        <taxon>Pentapetalae</taxon>
        <taxon>rosids</taxon>
        <taxon>Vitales</taxon>
        <taxon>Vitaceae</taxon>
        <taxon>Viteae</taxon>
        <taxon>Vitis</taxon>
    </lineage>
</organism>
<name>A0A438J2J8_VITVI</name>
<dbReference type="PANTHER" id="PTHR10241">
    <property type="entry name" value="LETHAL 2 GIANT LARVAE PROTEIN"/>
    <property type="match status" value="1"/>
</dbReference>
<accession>A0A438J2J8</accession>